<organism evidence="2 3">
    <name type="scientific">Pseudobacteroides cellulosolvens ATCC 35603 = DSM 2933</name>
    <dbReference type="NCBI Taxonomy" id="398512"/>
    <lineage>
        <taxon>Bacteria</taxon>
        <taxon>Bacillati</taxon>
        <taxon>Bacillota</taxon>
        <taxon>Clostridia</taxon>
        <taxon>Eubacteriales</taxon>
        <taxon>Oscillospiraceae</taxon>
        <taxon>Pseudobacteroides</taxon>
    </lineage>
</organism>
<name>A0A0L6JJ28_9FIRM</name>
<keyword evidence="1" id="KW-0472">Membrane</keyword>
<dbReference type="EMBL" id="LGTC01000001">
    <property type="protein sequence ID" value="KNY25744.1"/>
    <property type="molecule type" value="Genomic_DNA"/>
</dbReference>
<dbReference type="eggNOG" id="COG0561">
    <property type="taxonomic scope" value="Bacteria"/>
</dbReference>
<sequence length="399" mass="45280">MLILKLWNYFRGYVIITIEGYFLEKFINICIHREIFLWDIKRHGSRKMTLKISINGFKMLRPIALKTKCRVRIAKRVGLPFVKNRYKKRKTFLIGAVACIVLFYIMTSFIWSIEISGNKKINSDFIMEKLSESGVKQGTLKYKVDTKKVVSDLMLKIDKLGWVGVSVKGTKLKVQIDERIMPPVLIEKDKPCDIVAKKDGIIKSVISKTGFDLVKPGDTVVEGQILVTGNVPGKEENSEVTPLHAISTVKARTWYEGISPVVIKPTVKERTGNKTNKYTLVLFGKRISLPWGKVSYSKYDKIEIKKALSLGEDLVFPFEFIDDIYYETHEVEKEISSKEAEDIATHKAYDMASETIPEDAEIIKKDTKILSNDDGTKSVKVIIECIENIGVSKEIGGDN</sequence>
<dbReference type="InterPro" id="IPR010690">
    <property type="entry name" value="YqfD"/>
</dbReference>
<accession>A0A0L6JJ28</accession>
<keyword evidence="3" id="KW-1185">Reference proteome</keyword>
<dbReference type="Pfam" id="PF06898">
    <property type="entry name" value="YqfD"/>
    <property type="match status" value="1"/>
</dbReference>
<dbReference type="AlphaFoldDB" id="A0A0L6JJ28"/>
<dbReference type="PIRSF" id="PIRSF029895">
    <property type="entry name" value="SpoIV"/>
    <property type="match status" value="1"/>
</dbReference>
<dbReference type="OrthoDB" id="1640349at2"/>
<evidence type="ECO:0000256" key="1">
    <source>
        <dbReference type="SAM" id="Phobius"/>
    </source>
</evidence>
<comment type="caution">
    <text evidence="2">The sequence shown here is derived from an EMBL/GenBank/DDBJ whole genome shotgun (WGS) entry which is preliminary data.</text>
</comment>
<dbReference type="STRING" id="398512.Bccel_1004"/>
<keyword evidence="1" id="KW-0812">Transmembrane</keyword>
<dbReference type="RefSeq" id="WP_036940370.1">
    <property type="nucleotide sequence ID" value="NZ_JQKC01000013.1"/>
</dbReference>
<proteinExistence type="predicted"/>
<keyword evidence="1" id="KW-1133">Transmembrane helix</keyword>
<feature type="transmembrane region" description="Helical" evidence="1">
    <location>
        <begin position="92"/>
        <end position="113"/>
    </location>
</feature>
<dbReference type="Proteomes" id="UP000036923">
    <property type="component" value="Unassembled WGS sequence"/>
</dbReference>
<protein>
    <submittedName>
        <fullName evidence="2">Sporulation protein YqfD</fullName>
    </submittedName>
</protein>
<dbReference type="PATRIC" id="fig|398512.5.peg.1041"/>
<evidence type="ECO:0000313" key="2">
    <source>
        <dbReference type="EMBL" id="KNY25744.1"/>
    </source>
</evidence>
<evidence type="ECO:0000313" key="3">
    <source>
        <dbReference type="Proteomes" id="UP000036923"/>
    </source>
</evidence>
<gene>
    <name evidence="2" type="ORF">Bccel_1004</name>
</gene>
<dbReference type="NCBIfam" id="TIGR02876">
    <property type="entry name" value="spore_yqfD"/>
    <property type="match status" value="1"/>
</dbReference>
<reference evidence="3" key="1">
    <citation type="submission" date="2015-07" db="EMBL/GenBank/DDBJ databases">
        <title>Near-Complete Genome Sequence of the Cellulolytic Bacterium Bacteroides (Pseudobacteroides) cellulosolvens ATCC 35603.</title>
        <authorList>
            <person name="Dassa B."/>
            <person name="Utturkar S.M."/>
            <person name="Klingeman D.M."/>
            <person name="Hurt R.A."/>
            <person name="Keller M."/>
            <person name="Xu J."/>
            <person name="Reddy Y.H.K."/>
            <person name="Borovok I."/>
            <person name="Grinberg I.R."/>
            <person name="Lamed R."/>
            <person name="Zhivin O."/>
            <person name="Bayer E.A."/>
            <person name="Brown S.D."/>
        </authorList>
    </citation>
    <scope>NUCLEOTIDE SEQUENCE [LARGE SCALE GENOMIC DNA]</scope>
    <source>
        <strain evidence="3">DSM 2933</strain>
    </source>
</reference>